<dbReference type="Gene3D" id="2.40.50.1020">
    <property type="entry name" value="LytTr DNA-binding domain"/>
    <property type="match status" value="1"/>
</dbReference>
<evidence type="ECO:0000313" key="7">
    <source>
        <dbReference type="Proteomes" id="UP000032266"/>
    </source>
</evidence>
<dbReference type="Pfam" id="PF04397">
    <property type="entry name" value="LytTR"/>
    <property type="match status" value="1"/>
</dbReference>
<dbReference type="GO" id="GO:0032993">
    <property type="term" value="C:protein-DNA complex"/>
    <property type="evidence" value="ECO:0007669"/>
    <property type="project" value="TreeGrafter"/>
</dbReference>
<proteinExistence type="predicted"/>
<dbReference type="EMBL" id="CP007142">
    <property type="protein sequence ID" value="AJQ94112.1"/>
    <property type="molecule type" value="Genomic_DNA"/>
</dbReference>
<dbReference type="HOGENOM" id="CLU_000445_14_1_6"/>
<dbReference type="RefSeq" id="WP_044616711.1">
    <property type="nucleotide sequence ID" value="NZ_CP007142.1"/>
</dbReference>
<dbReference type="GO" id="GO:0005829">
    <property type="term" value="C:cytosol"/>
    <property type="evidence" value="ECO:0007669"/>
    <property type="project" value="TreeGrafter"/>
</dbReference>
<dbReference type="InterPro" id="IPR011006">
    <property type="entry name" value="CheY-like_superfamily"/>
</dbReference>
<dbReference type="InterPro" id="IPR039420">
    <property type="entry name" value="WalR-like"/>
</dbReference>
<evidence type="ECO:0000256" key="1">
    <source>
        <dbReference type="ARBA" id="ARBA00023012"/>
    </source>
</evidence>
<evidence type="ECO:0000256" key="3">
    <source>
        <dbReference type="PROSITE-ProRule" id="PRU00169"/>
    </source>
</evidence>
<evidence type="ECO:0000313" key="6">
    <source>
        <dbReference type="EMBL" id="AJQ94112.1"/>
    </source>
</evidence>
<keyword evidence="3" id="KW-0597">Phosphoprotein</keyword>
<dbReference type="InterPro" id="IPR001789">
    <property type="entry name" value="Sig_transdc_resp-reg_receiver"/>
</dbReference>
<dbReference type="SUPFAM" id="SSF52172">
    <property type="entry name" value="CheY-like"/>
    <property type="match status" value="1"/>
</dbReference>
<dbReference type="InterPro" id="IPR007492">
    <property type="entry name" value="LytTR_DNA-bd_dom"/>
</dbReference>
<dbReference type="Proteomes" id="UP000032266">
    <property type="component" value="Chromosome"/>
</dbReference>
<dbReference type="Gene3D" id="3.40.50.2300">
    <property type="match status" value="1"/>
</dbReference>
<dbReference type="PANTHER" id="PTHR48111:SF3">
    <property type="entry name" value="TRANSCRIPTIONAL REGULATORY PROTEIN BTSR"/>
    <property type="match status" value="1"/>
</dbReference>
<dbReference type="KEGG" id="gsn:YC6258_02068"/>
<dbReference type="Pfam" id="PF00072">
    <property type="entry name" value="Response_reg"/>
    <property type="match status" value="1"/>
</dbReference>
<evidence type="ECO:0000259" key="4">
    <source>
        <dbReference type="PROSITE" id="PS50110"/>
    </source>
</evidence>
<dbReference type="SMART" id="SM00850">
    <property type="entry name" value="LytTR"/>
    <property type="match status" value="1"/>
</dbReference>
<gene>
    <name evidence="6" type="ORF">YC6258_02068</name>
</gene>
<dbReference type="AlphaFoldDB" id="A0A0C5VHG2"/>
<dbReference type="PATRIC" id="fig|1445510.3.peg.2024"/>
<dbReference type="PROSITE" id="PS50110">
    <property type="entry name" value="RESPONSE_REGULATORY"/>
    <property type="match status" value="1"/>
</dbReference>
<keyword evidence="1" id="KW-0902">Two-component regulatory system</keyword>
<dbReference type="FunFam" id="3.40.50.2300:FF:000051">
    <property type="entry name" value="Two-component response regulator yehT"/>
    <property type="match status" value="1"/>
</dbReference>
<dbReference type="GO" id="GO:0000156">
    <property type="term" value="F:phosphorelay response regulator activity"/>
    <property type="evidence" value="ECO:0007669"/>
    <property type="project" value="TreeGrafter"/>
</dbReference>
<name>A0A0C5VHG2_9GAMM</name>
<accession>A0A0C5VHG2</accession>
<evidence type="ECO:0000259" key="5">
    <source>
        <dbReference type="PROSITE" id="PS50930"/>
    </source>
</evidence>
<dbReference type="GO" id="GO:0006355">
    <property type="term" value="P:regulation of DNA-templated transcription"/>
    <property type="evidence" value="ECO:0007669"/>
    <property type="project" value="TreeGrafter"/>
</dbReference>
<dbReference type="STRING" id="1445510.YC6258_02068"/>
<dbReference type="OrthoDB" id="236568at2"/>
<sequence>MLKAILVDDEALAREELAEQLALLGECEVVAEFPNAIECLKHIRQLQVDVMFVDVQMPQVTGLELVNMLDEQERPLVVFVTAYDQYAIQAFEDNAFDYLLKPVEPKRLAKTVKRLSQALATRQVQAVPHQSLKLIPCYYQNRIKLIQLQDVEYAFSDQSGVHINTANTQLHSQLSLKVLEEKTSMLRCHRQYLVHPQAIAEIEIMDNGSASLHTRNGAELPVSRRFMKGFLDMFKL</sequence>
<keyword evidence="2" id="KW-0238">DNA-binding</keyword>
<reference evidence="6 7" key="1">
    <citation type="submission" date="2014-01" db="EMBL/GenBank/DDBJ databases">
        <title>Full genme sequencing of cellulolytic bacterium Gynuella sunshinyii YC6258T gen. nov., sp. nov.</title>
        <authorList>
            <person name="Khan H."/>
            <person name="Chung E.J."/>
            <person name="Chung Y.R."/>
        </authorList>
    </citation>
    <scope>NUCLEOTIDE SEQUENCE [LARGE SCALE GENOMIC DNA]</scope>
    <source>
        <strain evidence="6 7">YC6258</strain>
    </source>
</reference>
<dbReference type="GO" id="GO:0000976">
    <property type="term" value="F:transcription cis-regulatory region binding"/>
    <property type="evidence" value="ECO:0007669"/>
    <property type="project" value="TreeGrafter"/>
</dbReference>
<protein>
    <submittedName>
        <fullName evidence="6">Response regulator of the LytR/AlgR family</fullName>
    </submittedName>
</protein>
<organism evidence="6 7">
    <name type="scientific">Gynuella sunshinyii YC6258</name>
    <dbReference type="NCBI Taxonomy" id="1445510"/>
    <lineage>
        <taxon>Bacteria</taxon>
        <taxon>Pseudomonadati</taxon>
        <taxon>Pseudomonadota</taxon>
        <taxon>Gammaproteobacteria</taxon>
        <taxon>Oceanospirillales</taxon>
        <taxon>Saccharospirillaceae</taxon>
        <taxon>Gynuella</taxon>
    </lineage>
</organism>
<feature type="domain" description="HTH LytTR-type" evidence="5">
    <location>
        <begin position="135"/>
        <end position="236"/>
    </location>
</feature>
<evidence type="ECO:0000256" key="2">
    <source>
        <dbReference type="ARBA" id="ARBA00023125"/>
    </source>
</evidence>
<feature type="modified residue" description="4-aspartylphosphate" evidence="3">
    <location>
        <position position="54"/>
    </location>
</feature>
<dbReference type="PANTHER" id="PTHR48111">
    <property type="entry name" value="REGULATOR OF RPOS"/>
    <property type="match status" value="1"/>
</dbReference>
<dbReference type="SMART" id="SM00448">
    <property type="entry name" value="REC"/>
    <property type="match status" value="1"/>
</dbReference>
<keyword evidence="7" id="KW-1185">Reference proteome</keyword>
<dbReference type="NCBIfam" id="NF008677">
    <property type="entry name" value="PRK11697.1"/>
    <property type="match status" value="1"/>
</dbReference>
<dbReference type="PROSITE" id="PS50930">
    <property type="entry name" value="HTH_LYTTR"/>
    <property type="match status" value="1"/>
</dbReference>
<feature type="domain" description="Response regulatory" evidence="4">
    <location>
        <begin position="3"/>
        <end position="116"/>
    </location>
</feature>